<feature type="transmembrane region" description="Helical" evidence="1">
    <location>
        <begin position="21"/>
        <end position="47"/>
    </location>
</feature>
<evidence type="ECO:0000256" key="1">
    <source>
        <dbReference type="SAM" id="Phobius"/>
    </source>
</evidence>
<comment type="caution">
    <text evidence="2">The sequence shown here is derived from an EMBL/GenBank/DDBJ whole genome shotgun (WGS) entry which is preliminary data.</text>
</comment>
<keyword evidence="1" id="KW-1133">Transmembrane helix</keyword>
<proteinExistence type="predicted"/>
<reference evidence="2 3" key="1">
    <citation type="journal article" date="2018" name="Nat. Biotechnol.">
        <title>A standardized bacterial taxonomy based on genome phylogeny substantially revises the tree of life.</title>
        <authorList>
            <person name="Parks D.H."/>
            <person name="Chuvochina M."/>
            <person name="Waite D.W."/>
            <person name="Rinke C."/>
            <person name="Skarshewski A."/>
            <person name="Chaumeil P.A."/>
            <person name="Hugenholtz P."/>
        </authorList>
    </citation>
    <scope>NUCLEOTIDE SEQUENCE [LARGE SCALE GENOMIC DNA]</scope>
    <source>
        <strain evidence="2">UBA9380</strain>
    </source>
</reference>
<dbReference type="AlphaFoldDB" id="A0A352J0K2"/>
<gene>
    <name evidence="2" type="ORF">DC045_23595</name>
</gene>
<dbReference type="EMBL" id="DNNA01000355">
    <property type="protein sequence ID" value="HBC37235.1"/>
    <property type="molecule type" value="Genomic_DNA"/>
</dbReference>
<accession>A0A352J0K2</accession>
<feature type="transmembrane region" description="Helical" evidence="1">
    <location>
        <begin position="82"/>
        <end position="106"/>
    </location>
</feature>
<name>A0A352J0K2_9GAMM</name>
<evidence type="ECO:0000313" key="2">
    <source>
        <dbReference type="EMBL" id="HBC37235.1"/>
    </source>
</evidence>
<sequence length="109" mass="11670">MNKEHFSDDEWKIIGRAIARLRASVMAVTFGIIGGLVLFMATAWLLIIGPTGGSEHVGPTLGLLSNFFPGYSVTWSGSVVGLFYGALSGAVAGFLLAFIYNLIVAFRTR</sequence>
<organism evidence="2 3">
    <name type="scientific">Marinobacter adhaerens</name>
    <dbReference type="NCBI Taxonomy" id="1033846"/>
    <lineage>
        <taxon>Bacteria</taxon>
        <taxon>Pseudomonadati</taxon>
        <taxon>Pseudomonadota</taxon>
        <taxon>Gammaproteobacteria</taxon>
        <taxon>Pseudomonadales</taxon>
        <taxon>Marinobacteraceae</taxon>
        <taxon>Marinobacter</taxon>
    </lineage>
</organism>
<protein>
    <submittedName>
        <fullName evidence="2">Uncharacterized protein</fullName>
    </submittedName>
</protein>
<keyword evidence="1" id="KW-0812">Transmembrane</keyword>
<keyword evidence="1" id="KW-0472">Membrane</keyword>
<evidence type="ECO:0000313" key="3">
    <source>
        <dbReference type="Proteomes" id="UP000263489"/>
    </source>
</evidence>
<dbReference type="Proteomes" id="UP000263489">
    <property type="component" value="Unassembled WGS sequence"/>
</dbReference>